<evidence type="ECO:0000313" key="3">
    <source>
        <dbReference type="Proteomes" id="UP000464178"/>
    </source>
</evidence>
<evidence type="ECO:0008006" key="4">
    <source>
        <dbReference type="Google" id="ProtNLM"/>
    </source>
</evidence>
<keyword evidence="3" id="KW-1185">Reference proteome</keyword>
<accession>A0A6P2CTW8</accession>
<feature type="signal peptide" evidence="1">
    <location>
        <begin position="1"/>
        <end position="22"/>
    </location>
</feature>
<dbReference type="PANTHER" id="PTHR35567:SF1">
    <property type="entry name" value="CONSERVED FUNGAL PROTEIN (AFU_ORTHOLOGUE AFUA_1G14230)"/>
    <property type="match status" value="1"/>
</dbReference>
<dbReference type="RefSeq" id="WP_162666175.1">
    <property type="nucleotide sequence ID" value="NZ_LR593886.1"/>
</dbReference>
<dbReference type="Pfam" id="PF11937">
    <property type="entry name" value="DUF3455"/>
    <property type="match status" value="1"/>
</dbReference>
<gene>
    <name evidence="2" type="ORF">SOIL9_65800</name>
</gene>
<dbReference type="PANTHER" id="PTHR35567">
    <property type="entry name" value="MALATE DEHYDROGENASE (AFU_ORTHOLOGUE AFUA_2G13800)"/>
    <property type="match status" value="1"/>
</dbReference>
<dbReference type="Proteomes" id="UP000464178">
    <property type="component" value="Chromosome"/>
</dbReference>
<name>A0A6P2CTW8_9BACT</name>
<keyword evidence="1" id="KW-0732">Signal</keyword>
<organism evidence="2 3">
    <name type="scientific">Gemmata massiliana</name>
    <dbReference type="NCBI Taxonomy" id="1210884"/>
    <lineage>
        <taxon>Bacteria</taxon>
        <taxon>Pseudomonadati</taxon>
        <taxon>Planctomycetota</taxon>
        <taxon>Planctomycetia</taxon>
        <taxon>Gemmatales</taxon>
        <taxon>Gemmataceae</taxon>
        <taxon>Gemmata</taxon>
    </lineage>
</organism>
<dbReference type="InterPro" id="IPR021851">
    <property type="entry name" value="DUF3455"/>
</dbReference>
<evidence type="ECO:0000313" key="2">
    <source>
        <dbReference type="EMBL" id="VTR91134.1"/>
    </source>
</evidence>
<evidence type="ECO:0000256" key="1">
    <source>
        <dbReference type="SAM" id="SignalP"/>
    </source>
</evidence>
<reference evidence="2 3" key="1">
    <citation type="submission" date="2019-05" db="EMBL/GenBank/DDBJ databases">
        <authorList>
            <consortium name="Science for Life Laboratories"/>
        </authorList>
    </citation>
    <scope>NUCLEOTIDE SEQUENCE [LARGE SCALE GENOMIC DNA]</scope>
    <source>
        <strain evidence="2">Soil9</strain>
    </source>
</reference>
<dbReference type="KEGG" id="gms:SOIL9_65800"/>
<sequence>MIPLLRAAVVLGLIAIPAPTRGADVEIPKDIAVPAGYKDVLTVKAKGVQIYKSVADKDGKLAWVLDGPLAELTDAKGTRVGCHFEGPSWEAADGSRLVRDEAEKPRSVSKGNADIPWLLIRVKSDDPKPGALTKVVYVQRIETSGGKAPAEAPKRTGTKIGVPYEAKYVFFAPTEK</sequence>
<feature type="chain" id="PRO_5026863155" description="DUF3455 domain-containing protein" evidence="1">
    <location>
        <begin position="23"/>
        <end position="176"/>
    </location>
</feature>
<protein>
    <recommendedName>
        <fullName evidence="4">DUF3455 domain-containing protein</fullName>
    </recommendedName>
</protein>
<dbReference type="EMBL" id="LR593886">
    <property type="protein sequence ID" value="VTR91134.1"/>
    <property type="molecule type" value="Genomic_DNA"/>
</dbReference>
<proteinExistence type="predicted"/>
<dbReference type="AlphaFoldDB" id="A0A6P2CTW8"/>